<feature type="domain" description="AMP-dependent synthetase/ligase" evidence="2">
    <location>
        <begin position="93"/>
        <end position="349"/>
    </location>
</feature>
<dbReference type="InterPro" id="IPR042099">
    <property type="entry name" value="ANL_N_sf"/>
</dbReference>
<organism evidence="3 4">
    <name type="scientific">Carnegiea gigantea</name>
    <dbReference type="NCBI Taxonomy" id="171969"/>
    <lineage>
        <taxon>Eukaryota</taxon>
        <taxon>Viridiplantae</taxon>
        <taxon>Streptophyta</taxon>
        <taxon>Embryophyta</taxon>
        <taxon>Tracheophyta</taxon>
        <taxon>Spermatophyta</taxon>
        <taxon>Magnoliopsida</taxon>
        <taxon>eudicotyledons</taxon>
        <taxon>Gunneridae</taxon>
        <taxon>Pentapetalae</taxon>
        <taxon>Caryophyllales</taxon>
        <taxon>Cactineae</taxon>
        <taxon>Cactaceae</taxon>
        <taxon>Cactoideae</taxon>
        <taxon>Echinocereeae</taxon>
        <taxon>Carnegiea</taxon>
    </lineage>
</organism>
<dbReference type="OrthoDB" id="10253115at2759"/>
<dbReference type="Gene3D" id="3.30.300.30">
    <property type="match status" value="1"/>
</dbReference>
<protein>
    <recommendedName>
        <fullName evidence="2">AMP-dependent synthetase/ligase domain-containing protein</fullName>
    </recommendedName>
</protein>
<accession>A0A9Q1KDF5</accession>
<dbReference type="AlphaFoldDB" id="A0A9Q1KDF5"/>
<feature type="transmembrane region" description="Helical" evidence="1">
    <location>
        <begin position="322"/>
        <end position="344"/>
    </location>
</feature>
<evidence type="ECO:0000256" key="1">
    <source>
        <dbReference type="SAM" id="Phobius"/>
    </source>
</evidence>
<dbReference type="PROSITE" id="PS00455">
    <property type="entry name" value="AMP_BINDING"/>
    <property type="match status" value="1"/>
</dbReference>
<comment type="caution">
    <text evidence="3">The sequence shown here is derived from an EMBL/GenBank/DDBJ whole genome shotgun (WGS) entry which is preliminary data.</text>
</comment>
<name>A0A9Q1KDF5_9CARY</name>
<evidence type="ECO:0000313" key="3">
    <source>
        <dbReference type="EMBL" id="KAJ8440920.1"/>
    </source>
</evidence>
<keyword evidence="1" id="KW-0472">Membrane</keyword>
<dbReference type="EMBL" id="JAKOGI010000182">
    <property type="protein sequence ID" value="KAJ8440920.1"/>
    <property type="molecule type" value="Genomic_DNA"/>
</dbReference>
<dbReference type="PANTHER" id="PTHR44378:SF1">
    <property type="entry name" value="ACYL-ACTIVATING ENZYME 18, PEROXISOMAL-RELATED"/>
    <property type="match status" value="1"/>
</dbReference>
<dbReference type="PANTHER" id="PTHR44378">
    <property type="entry name" value="ACYL-ACTIVATING ENZYME 17, PEROXISOMAL-RELATED"/>
    <property type="match status" value="1"/>
</dbReference>
<dbReference type="Proteomes" id="UP001153076">
    <property type="component" value="Unassembled WGS sequence"/>
</dbReference>
<gene>
    <name evidence="3" type="ORF">Cgig2_022776</name>
</gene>
<dbReference type="Gene3D" id="3.40.50.12780">
    <property type="entry name" value="N-terminal domain of ligase-like"/>
    <property type="match status" value="1"/>
</dbReference>
<evidence type="ECO:0000313" key="4">
    <source>
        <dbReference type="Proteomes" id="UP001153076"/>
    </source>
</evidence>
<keyword evidence="4" id="KW-1185">Reference proteome</keyword>
<dbReference type="InterPro" id="IPR045851">
    <property type="entry name" value="AMP-bd_C_sf"/>
</dbReference>
<proteinExistence type="predicted"/>
<dbReference type="InterPro" id="IPR020845">
    <property type="entry name" value="AMP-binding_CS"/>
</dbReference>
<reference evidence="3" key="1">
    <citation type="submission" date="2022-04" db="EMBL/GenBank/DDBJ databases">
        <title>Carnegiea gigantea Genome sequencing and assembly v2.</title>
        <authorList>
            <person name="Copetti D."/>
            <person name="Sanderson M.J."/>
            <person name="Burquez A."/>
            <person name="Wojciechowski M.F."/>
        </authorList>
    </citation>
    <scope>NUCLEOTIDE SEQUENCE</scope>
    <source>
        <strain evidence="3">SGP5-SGP5p</strain>
        <tissue evidence="3">Aerial part</tissue>
    </source>
</reference>
<evidence type="ECO:0000259" key="2">
    <source>
        <dbReference type="Pfam" id="PF00501"/>
    </source>
</evidence>
<dbReference type="Pfam" id="PF00501">
    <property type="entry name" value="AMP-binding"/>
    <property type="match status" value="1"/>
</dbReference>
<dbReference type="InterPro" id="IPR000873">
    <property type="entry name" value="AMP-dep_synth/lig_dom"/>
</dbReference>
<keyword evidence="1" id="KW-0812">Transmembrane</keyword>
<dbReference type="SUPFAM" id="SSF56801">
    <property type="entry name" value="Acetyl-CoA synthetase-like"/>
    <property type="match status" value="1"/>
</dbReference>
<sequence>MEAHGQRLLGKAYEDPITSFPLFQKFTAQNPEIYWSIVLKELSVWFHEAPSCILDEIDKSKPGGTWFPGSVLNIAECCLLPTSYPGKTDSNVAIVWRQEGCDDNPVCHLTLKDIRDQVMLVANALDSTFSKGDVIAIDMPMTVSAVIIYLAIILSGRIVVSIADSFAAKEIATRLRVSQAKGVFTQDFILRGGRRFPLYSRVVEATPDVVIVLPASGEAVNAPLRKQDKSWKEFLAQAAQHMRHCRSSEGTIALKVDNLRLDHYSPVYQPGESITHILFSSGTTGEPKAIPWTQLSPIRGAADLWAHMDVQVGDVLCWPTSFGWMAGAVVLYSCFLTGATLALYHGSPLGRGFGKFIQFNRWEFKLKGLGANLRRVFGSAGEASNIDDDLWLSSRAYYKPIIELCGSTELAGGYIHGNLLQPQAFGALSSASMATCILILDEHGNPYPDDQACEGEVALFPLLMGASTTLLNADHGEVYFKGMPLYKGRHLRRVGDVIKRTARGYFIVQGRADDTMNLGGIKTSSVEIERVCNLADESVLETAAVGAAPPQGGPELLAIFVALKEGFNNDAEKLRLQFSKAIQQNLNPLFKVSIVKILPELPRTATNKLLRRVLKDRVKKELPVQSRI</sequence>
<keyword evidence="1" id="KW-1133">Transmembrane helix</keyword>